<dbReference type="EMBL" id="JAPFFF010000012">
    <property type="protein sequence ID" value="KAK8875644.1"/>
    <property type="molecule type" value="Genomic_DNA"/>
</dbReference>
<protein>
    <submittedName>
        <fullName evidence="1">Uncharacterized protein</fullName>
    </submittedName>
</protein>
<gene>
    <name evidence="1" type="ORF">M9Y10_005816</name>
</gene>
<dbReference type="Proteomes" id="UP001470230">
    <property type="component" value="Unassembled WGS sequence"/>
</dbReference>
<reference evidence="1 2" key="1">
    <citation type="submission" date="2024-04" db="EMBL/GenBank/DDBJ databases">
        <title>Tritrichomonas musculus Genome.</title>
        <authorList>
            <person name="Alves-Ferreira E."/>
            <person name="Grigg M."/>
            <person name="Lorenzi H."/>
            <person name="Galac M."/>
        </authorList>
    </citation>
    <scope>NUCLEOTIDE SEQUENCE [LARGE SCALE GENOMIC DNA]</scope>
    <source>
        <strain evidence="1 2">EAF2021</strain>
    </source>
</reference>
<keyword evidence="2" id="KW-1185">Reference proteome</keyword>
<evidence type="ECO:0000313" key="2">
    <source>
        <dbReference type="Proteomes" id="UP001470230"/>
    </source>
</evidence>
<evidence type="ECO:0000313" key="1">
    <source>
        <dbReference type="EMBL" id="KAK8875644.1"/>
    </source>
</evidence>
<sequence length="269" mass="31110">MILTRTYIGHYFFAFNSIQLSKTSFKLKAGNIMQGNDTQKLLGYCNRLNNELGFNIIATSGGYVLRNESYASRLVDPLNDFEFGKREWNVVNNNNMNRFINRVQNENPFDRRIDYSDVKDFSDYQFSKWARTNNGVYNELTTRIEPQTLEQYKKANQKNIIQAIIRILNEHDFASKDNINHKFLRRIYQESLDPFTNRVFNNAIRPSVIGTPSFILPPTPSGALEFTQQMTIQLASDPPVLFQPPSVPPSSAPFLSFSLDLVQQRLFQN</sequence>
<organism evidence="1 2">
    <name type="scientific">Tritrichomonas musculus</name>
    <dbReference type="NCBI Taxonomy" id="1915356"/>
    <lineage>
        <taxon>Eukaryota</taxon>
        <taxon>Metamonada</taxon>
        <taxon>Parabasalia</taxon>
        <taxon>Tritrichomonadida</taxon>
        <taxon>Tritrichomonadidae</taxon>
        <taxon>Tritrichomonas</taxon>
    </lineage>
</organism>
<name>A0ABR2JCM4_9EUKA</name>
<proteinExistence type="predicted"/>
<comment type="caution">
    <text evidence="1">The sequence shown here is derived from an EMBL/GenBank/DDBJ whole genome shotgun (WGS) entry which is preliminary data.</text>
</comment>
<accession>A0ABR2JCM4</accession>